<evidence type="ECO:0000313" key="1">
    <source>
        <dbReference type="EMBL" id="CAG7828430.1"/>
    </source>
</evidence>
<feature type="non-terminal residue" evidence="1">
    <location>
        <position position="1"/>
    </location>
</feature>
<dbReference type="Proteomes" id="UP000708208">
    <property type="component" value="Unassembled WGS sequence"/>
</dbReference>
<sequence>MVVEEGKDRVLTMVFDRDSGMFGQEEINLGKTILHWDWSFSAAGFFQIDRSLFPG</sequence>
<accession>A0A8J2LAU6</accession>
<evidence type="ECO:0000313" key="2">
    <source>
        <dbReference type="Proteomes" id="UP000708208"/>
    </source>
</evidence>
<keyword evidence="2" id="KW-1185">Reference proteome</keyword>
<protein>
    <submittedName>
        <fullName evidence="1">Uncharacterized protein</fullName>
    </submittedName>
</protein>
<dbReference type="EMBL" id="CAJVCH010547515">
    <property type="protein sequence ID" value="CAG7828430.1"/>
    <property type="molecule type" value="Genomic_DNA"/>
</dbReference>
<organism evidence="1 2">
    <name type="scientific">Allacma fusca</name>
    <dbReference type="NCBI Taxonomy" id="39272"/>
    <lineage>
        <taxon>Eukaryota</taxon>
        <taxon>Metazoa</taxon>
        <taxon>Ecdysozoa</taxon>
        <taxon>Arthropoda</taxon>
        <taxon>Hexapoda</taxon>
        <taxon>Collembola</taxon>
        <taxon>Symphypleona</taxon>
        <taxon>Sminthuridae</taxon>
        <taxon>Allacma</taxon>
    </lineage>
</organism>
<proteinExistence type="predicted"/>
<name>A0A8J2LAU6_9HEXA</name>
<reference evidence="1" key="1">
    <citation type="submission" date="2021-06" db="EMBL/GenBank/DDBJ databases">
        <authorList>
            <person name="Hodson N. C."/>
            <person name="Mongue J. A."/>
            <person name="Jaron S. K."/>
        </authorList>
    </citation>
    <scope>NUCLEOTIDE SEQUENCE</scope>
</reference>
<comment type="caution">
    <text evidence="1">The sequence shown here is derived from an EMBL/GenBank/DDBJ whole genome shotgun (WGS) entry which is preliminary data.</text>
</comment>
<gene>
    <name evidence="1" type="ORF">AFUS01_LOCUS38358</name>
</gene>
<dbReference type="AlphaFoldDB" id="A0A8J2LAU6"/>